<accession>A0A8T3C152</accession>
<evidence type="ECO:0000256" key="1">
    <source>
        <dbReference type="SAM" id="MobiDB-lite"/>
    </source>
</evidence>
<dbReference type="Proteomes" id="UP000829196">
    <property type="component" value="Unassembled WGS sequence"/>
</dbReference>
<name>A0A8T3C152_DENNO</name>
<dbReference type="OrthoDB" id="26838at2759"/>
<organism evidence="2 3">
    <name type="scientific">Dendrobium nobile</name>
    <name type="common">Orchid</name>
    <dbReference type="NCBI Taxonomy" id="94219"/>
    <lineage>
        <taxon>Eukaryota</taxon>
        <taxon>Viridiplantae</taxon>
        <taxon>Streptophyta</taxon>
        <taxon>Embryophyta</taxon>
        <taxon>Tracheophyta</taxon>
        <taxon>Spermatophyta</taxon>
        <taxon>Magnoliopsida</taxon>
        <taxon>Liliopsida</taxon>
        <taxon>Asparagales</taxon>
        <taxon>Orchidaceae</taxon>
        <taxon>Epidendroideae</taxon>
        <taxon>Malaxideae</taxon>
        <taxon>Dendrobiinae</taxon>
        <taxon>Dendrobium</taxon>
    </lineage>
</organism>
<dbReference type="EMBL" id="JAGYWB010000004">
    <property type="protein sequence ID" value="KAI0524433.1"/>
    <property type="molecule type" value="Genomic_DNA"/>
</dbReference>
<keyword evidence="3" id="KW-1185">Reference proteome</keyword>
<feature type="region of interest" description="Disordered" evidence="1">
    <location>
        <begin position="1"/>
        <end position="25"/>
    </location>
</feature>
<sequence>MTAALIHQGRLIHSSSAKQRKEKGEPAPFLLSCSQQELTKSCSKPEDATVPVHIVTHASQLPSEFLNPSSDSQLVVDFDCEASLLWERSTLSGNNRRYEKPTFAKGLH</sequence>
<reference evidence="2" key="1">
    <citation type="journal article" date="2022" name="Front. Genet.">
        <title>Chromosome-Scale Assembly of the Dendrobium nobile Genome Provides Insights Into the Molecular Mechanism of the Biosynthesis of the Medicinal Active Ingredient of Dendrobium.</title>
        <authorList>
            <person name="Xu Q."/>
            <person name="Niu S.-C."/>
            <person name="Li K.-L."/>
            <person name="Zheng P.-J."/>
            <person name="Zhang X.-J."/>
            <person name="Jia Y."/>
            <person name="Liu Y."/>
            <person name="Niu Y.-X."/>
            <person name="Yu L.-H."/>
            <person name="Chen D.-F."/>
            <person name="Zhang G.-Q."/>
        </authorList>
    </citation>
    <scope>NUCLEOTIDE SEQUENCE</scope>
    <source>
        <tissue evidence="2">Leaf</tissue>
    </source>
</reference>
<comment type="caution">
    <text evidence="2">The sequence shown here is derived from an EMBL/GenBank/DDBJ whole genome shotgun (WGS) entry which is preliminary data.</text>
</comment>
<gene>
    <name evidence="2" type="ORF">KFK09_003802</name>
</gene>
<protein>
    <submittedName>
        <fullName evidence="2">Uncharacterized protein</fullName>
    </submittedName>
</protein>
<dbReference type="AlphaFoldDB" id="A0A8T3C152"/>
<proteinExistence type="predicted"/>
<evidence type="ECO:0000313" key="2">
    <source>
        <dbReference type="EMBL" id="KAI0524433.1"/>
    </source>
</evidence>
<evidence type="ECO:0000313" key="3">
    <source>
        <dbReference type="Proteomes" id="UP000829196"/>
    </source>
</evidence>